<name>A0A8S9IMD5_BRACR</name>
<protein>
    <submittedName>
        <fullName evidence="1">Uncharacterized protein</fullName>
    </submittedName>
</protein>
<dbReference type="AlphaFoldDB" id="A0A8S9IMD5"/>
<dbReference type="EMBL" id="QGKY02001015">
    <property type="protein sequence ID" value="KAF2570286.1"/>
    <property type="molecule type" value="Genomic_DNA"/>
</dbReference>
<organism evidence="1">
    <name type="scientific">Brassica cretica</name>
    <name type="common">Mustard</name>
    <dbReference type="NCBI Taxonomy" id="69181"/>
    <lineage>
        <taxon>Eukaryota</taxon>
        <taxon>Viridiplantae</taxon>
        <taxon>Streptophyta</taxon>
        <taxon>Embryophyta</taxon>
        <taxon>Tracheophyta</taxon>
        <taxon>Spermatophyta</taxon>
        <taxon>Magnoliopsida</taxon>
        <taxon>eudicotyledons</taxon>
        <taxon>Gunneridae</taxon>
        <taxon>Pentapetalae</taxon>
        <taxon>rosids</taxon>
        <taxon>malvids</taxon>
        <taxon>Brassicales</taxon>
        <taxon>Brassicaceae</taxon>
        <taxon>Brassiceae</taxon>
        <taxon>Brassica</taxon>
    </lineage>
</organism>
<reference evidence="1" key="1">
    <citation type="submission" date="2019-12" db="EMBL/GenBank/DDBJ databases">
        <title>Genome sequencing and annotation of Brassica cretica.</title>
        <authorList>
            <person name="Studholme D.J."/>
            <person name="Sarris P.F."/>
        </authorList>
    </citation>
    <scope>NUCLEOTIDE SEQUENCE</scope>
    <source>
        <strain evidence="1">PFS-102/07</strain>
        <tissue evidence="1">Leaf</tissue>
    </source>
</reference>
<sequence length="85" mass="9966">MRVYEAEYDVIEAAQQPSVDGGKDIILWKYNEDDYKNNFSTHKTWDQIRIKATEPDSWDPRPHQIGLPRRGRSSDVIVLTWIASF</sequence>
<gene>
    <name evidence="1" type="ORF">F2Q70_00000884</name>
</gene>
<evidence type="ECO:0000313" key="1">
    <source>
        <dbReference type="EMBL" id="KAF2570286.1"/>
    </source>
</evidence>
<comment type="caution">
    <text evidence="1">The sequence shown here is derived from an EMBL/GenBank/DDBJ whole genome shotgun (WGS) entry which is preliminary data.</text>
</comment>
<accession>A0A8S9IMD5</accession>
<proteinExistence type="predicted"/>